<dbReference type="EMBL" id="BSYO01000014">
    <property type="protein sequence ID" value="GMH14556.1"/>
    <property type="molecule type" value="Genomic_DNA"/>
</dbReference>
<dbReference type="Proteomes" id="UP001279734">
    <property type="component" value="Unassembled WGS sequence"/>
</dbReference>
<evidence type="ECO:0000313" key="2">
    <source>
        <dbReference type="EMBL" id="GMH14556.1"/>
    </source>
</evidence>
<proteinExistence type="predicted"/>
<sequence length="209" mass="22901">MEGVTRCWLFPECPSVISLLSSGVPMRHTFAVVRSICGFLEDGLPKHHPFDEARIFQQQQSNRQQQHTPSPNASKRSAAAAQSRNSQQISNHQQEHDAKKPNVNNQHLPAEVEMSYADPGSSAATDSSACNKEKPKTRLEQQYHNSKSPRDAPTAAAVESTASAPLQEAQLQAAKPIAAKSNSNRASEPFRIAANHWARISPNTNTICQ</sequence>
<feature type="region of interest" description="Disordered" evidence="1">
    <location>
        <begin position="116"/>
        <end position="166"/>
    </location>
</feature>
<reference evidence="2" key="1">
    <citation type="submission" date="2023-05" db="EMBL/GenBank/DDBJ databases">
        <title>Nepenthes gracilis genome sequencing.</title>
        <authorList>
            <person name="Fukushima K."/>
        </authorList>
    </citation>
    <scope>NUCLEOTIDE SEQUENCE</scope>
    <source>
        <strain evidence="2">SING2019-196</strain>
    </source>
</reference>
<feature type="compositionally biased region" description="Basic and acidic residues" evidence="1">
    <location>
        <begin position="131"/>
        <end position="141"/>
    </location>
</feature>
<comment type="caution">
    <text evidence="2">The sequence shown here is derived from an EMBL/GenBank/DDBJ whole genome shotgun (WGS) entry which is preliminary data.</text>
</comment>
<accession>A0AAD3SQF0</accession>
<dbReference type="AlphaFoldDB" id="A0AAD3SQF0"/>
<feature type="compositionally biased region" description="Low complexity" evidence="1">
    <location>
        <begin position="58"/>
        <end position="87"/>
    </location>
</feature>
<gene>
    <name evidence="2" type="ORF">Nepgr_016397</name>
</gene>
<evidence type="ECO:0000313" key="3">
    <source>
        <dbReference type="Proteomes" id="UP001279734"/>
    </source>
</evidence>
<keyword evidence="3" id="KW-1185">Reference proteome</keyword>
<name>A0AAD3SQF0_NEPGR</name>
<protein>
    <submittedName>
        <fullName evidence="2">Uncharacterized protein</fullName>
    </submittedName>
</protein>
<feature type="region of interest" description="Disordered" evidence="1">
    <location>
        <begin position="58"/>
        <end position="103"/>
    </location>
</feature>
<organism evidence="2 3">
    <name type="scientific">Nepenthes gracilis</name>
    <name type="common">Slender pitcher plant</name>
    <dbReference type="NCBI Taxonomy" id="150966"/>
    <lineage>
        <taxon>Eukaryota</taxon>
        <taxon>Viridiplantae</taxon>
        <taxon>Streptophyta</taxon>
        <taxon>Embryophyta</taxon>
        <taxon>Tracheophyta</taxon>
        <taxon>Spermatophyta</taxon>
        <taxon>Magnoliopsida</taxon>
        <taxon>eudicotyledons</taxon>
        <taxon>Gunneridae</taxon>
        <taxon>Pentapetalae</taxon>
        <taxon>Caryophyllales</taxon>
        <taxon>Nepenthaceae</taxon>
        <taxon>Nepenthes</taxon>
    </lineage>
</organism>
<evidence type="ECO:0000256" key="1">
    <source>
        <dbReference type="SAM" id="MobiDB-lite"/>
    </source>
</evidence>